<dbReference type="KEGG" id="ipa:Isop_2625"/>
<proteinExistence type="predicted"/>
<dbReference type="EMBL" id="CP002353">
    <property type="protein sequence ID" value="ADV63195.1"/>
    <property type="molecule type" value="Genomic_DNA"/>
</dbReference>
<reference evidence="7 8" key="2">
    <citation type="journal article" date="2011" name="Stand. Genomic Sci.">
        <title>Complete genome sequence of Isosphaera pallida type strain (IS1B).</title>
        <authorList>
            <consortium name="US DOE Joint Genome Institute (JGI-PGF)"/>
            <person name="Goker M."/>
            <person name="Cleland D."/>
            <person name="Saunders E."/>
            <person name="Lapidus A."/>
            <person name="Nolan M."/>
            <person name="Lucas S."/>
            <person name="Hammon N."/>
            <person name="Deshpande S."/>
            <person name="Cheng J.F."/>
            <person name="Tapia R."/>
            <person name="Han C."/>
            <person name="Goodwin L."/>
            <person name="Pitluck S."/>
            <person name="Liolios K."/>
            <person name="Pagani I."/>
            <person name="Ivanova N."/>
            <person name="Mavromatis K."/>
            <person name="Pati A."/>
            <person name="Chen A."/>
            <person name="Palaniappan K."/>
            <person name="Land M."/>
            <person name="Hauser L."/>
            <person name="Chang Y.J."/>
            <person name="Jeffries C.D."/>
            <person name="Detter J.C."/>
            <person name="Beck B."/>
            <person name="Woyke T."/>
            <person name="Bristow J."/>
            <person name="Eisen J.A."/>
            <person name="Markowitz V."/>
            <person name="Hugenholtz P."/>
            <person name="Kyrpides N.C."/>
            <person name="Klenk H.P."/>
        </authorList>
    </citation>
    <scope>NUCLEOTIDE SEQUENCE [LARGE SCALE GENOMIC DNA]</scope>
    <source>
        <strain evidence="8">ATCC 43644 / DSM 9630 / IS1B</strain>
    </source>
</reference>
<evidence type="ECO:0000313" key="7">
    <source>
        <dbReference type="EMBL" id="ADV63195.1"/>
    </source>
</evidence>
<evidence type="ECO:0000313" key="8">
    <source>
        <dbReference type="Proteomes" id="UP000008631"/>
    </source>
</evidence>
<dbReference type="GO" id="GO:0006352">
    <property type="term" value="P:DNA-templated transcription initiation"/>
    <property type="evidence" value="ECO:0007669"/>
    <property type="project" value="InterPro"/>
</dbReference>
<name>E8QZ53_ISOPI</name>
<feature type="compositionally biased region" description="Polar residues" evidence="5">
    <location>
        <begin position="60"/>
        <end position="71"/>
    </location>
</feature>
<keyword evidence="8" id="KW-1185">Reference proteome</keyword>
<feature type="region of interest" description="Disordered" evidence="5">
    <location>
        <begin position="190"/>
        <end position="229"/>
    </location>
</feature>
<dbReference type="InterPro" id="IPR013324">
    <property type="entry name" value="RNA_pol_sigma_r3/r4-like"/>
</dbReference>
<evidence type="ECO:0000256" key="1">
    <source>
        <dbReference type="ARBA" id="ARBA00023015"/>
    </source>
</evidence>
<dbReference type="NCBIfam" id="TIGR02937">
    <property type="entry name" value="sigma70-ECF"/>
    <property type="match status" value="1"/>
</dbReference>
<protein>
    <submittedName>
        <fullName evidence="7">RNA polymerase sigma factor, sigma-70 family</fullName>
    </submittedName>
</protein>
<keyword evidence="1" id="KW-0805">Transcription regulation</keyword>
<dbReference type="SUPFAM" id="SSF88659">
    <property type="entry name" value="Sigma3 and sigma4 domains of RNA polymerase sigma factors"/>
    <property type="match status" value="1"/>
</dbReference>
<keyword evidence="4" id="KW-0804">Transcription</keyword>
<feature type="domain" description="RNA polymerase sigma-70 region 2" evidence="6">
    <location>
        <begin position="115"/>
        <end position="180"/>
    </location>
</feature>
<dbReference type="Gene3D" id="1.10.10.10">
    <property type="entry name" value="Winged helix-like DNA-binding domain superfamily/Winged helix DNA-binding domain"/>
    <property type="match status" value="1"/>
</dbReference>
<evidence type="ECO:0000256" key="5">
    <source>
        <dbReference type="SAM" id="MobiDB-lite"/>
    </source>
</evidence>
<organism evidence="7 8">
    <name type="scientific">Isosphaera pallida (strain ATCC 43644 / DSM 9630 / IS1B)</name>
    <dbReference type="NCBI Taxonomy" id="575540"/>
    <lineage>
        <taxon>Bacteria</taxon>
        <taxon>Pseudomonadati</taxon>
        <taxon>Planctomycetota</taxon>
        <taxon>Planctomycetia</taxon>
        <taxon>Isosphaerales</taxon>
        <taxon>Isosphaeraceae</taxon>
        <taxon>Isosphaera</taxon>
    </lineage>
</organism>
<evidence type="ECO:0000256" key="2">
    <source>
        <dbReference type="ARBA" id="ARBA00023082"/>
    </source>
</evidence>
<dbReference type="OrthoDB" id="266768at2"/>
<dbReference type="STRING" id="575540.Isop_2625"/>
<gene>
    <name evidence="7" type="ordered locus">Isop_2625</name>
</gene>
<dbReference type="Pfam" id="PF04542">
    <property type="entry name" value="Sigma70_r2"/>
    <property type="match status" value="1"/>
</dbReference>
<reference key="1">
    <citation type="submission" date="2010-11" db="EMBL/GenBank/DDBJ databases">
        <title>The complete sequence of chromosome of Isophaera pallida ATCC 43644.</title>
        <authorList>
            <consortium name="US DOE Joint Genome Institute (JGI-PGF)"/>
            <person name="Lucas S."/>
            <person name="Copeland A."/>
            <person name="Lapidus A."/>
            <person name="Bruce D."/>
            <person name="Goodwin L."/>
            <person name="Pitluck S."/>
            <person name="Kyrpides N."/>
            <person name="Mavromatis K."/>
            <person name="Pagani I."/>
            <person name="Ivanova N."/>
            <person name="Saunders E."/>
            <person name="Brettin T."/>
            <person name="Detter J.C."/>
            <person name="Han C."/>
            <person name="Tapia R."/>
            <person name="Land M."/>
            <person name="Hauser L."/>
            <person name="Markowitz V."/>
            <person name="Cheng J.-F."/>
            <person name="Hugenholtz P."/>
            <person name="Woyke T."/>
            <person name="Wu D."/>
            <person name="Eisen J.A."/>
        </authorList>
    </citation>
    <scope>NUCLEOTIDE SEQUENCE</scope>
    <source>
        <strain>ATCC 43644</strain>
    </source>
</reference>
<dbReference type="InParanoid" id="E8QZ53"/>
<dbReference type="GO" id="GO:0003677">
    <property type="term" value="F:DNA binding"/>
    <property type="evidence" value="ECO:0007669"/>
    <property type="project" value="UniProtKB-KW"/>
</dbReference>
<evidence type="ECO:0000256" key="3">
    <source>
        <dbReference type="ARBA" id="ARBA00023125"/>
    </source>
</evidence>
<feature type="compositionally biased region" description="Basic and acidic residues" evidence="5">
    <location>
        <begin position="217"/>
        <end position="229"/>
    </location>
</feature>
<feature type="compositionally biased region" description="Basic and acidic residues" evidence="5">
    <location>
        <begin position="9"/>
        <end position="22"/>
    </location>
</feature>
<evidence type="ECO:0000256" key="4">
    <source>
        <dbReference type="ARBA" id="ARBA00023163"/>
    </source>
</evidence>
<keyword evidence="2" id="KW-0731">Sigma factor</keyword>
<dbReference type="PANTHER" id="PTHR30385">
    <property type="entry name" value="SIGMA FACTOR F FLAGELLAR"/>
    <property type="match status" value="1"/>
</dbReference>
<evidence type="ECO:0000259" key="6">
    <source>
        <dbReference type="Pfam" id="PF04542"/>
    </source>
</evidence>
<feature type="region of interest" description="Disordered" evidence="5">
    <location>
        <begin position="1"/>
        <end position="79"/>
    </location>
</feature>
<dbReference type="InterPro" id="IPR036388">
    <property type="entry name" value="WH-like_DNA-bd_sf"/>
</dbReference>
<sequence>MPRHRPNLKRSEPEKIVIEIESRSTPAHPLPSATSARSIDPPTLAFVESKVDSDNRPPDNVTNAEVSLDQGQSRRRNEVNAPRWLESWDRAVEEAEECTGNLTPAQSERVASHAAMALRVARGYARGRRLAGLDQDELESTALWALIRAVRHHCPERGPFLPYAASVIRHACANLARREGYRIERFVHWTPSGRHDPPSSRSQTRSAACWTSRHPHAREESSEERATRLEDHDALRHAVERLPESQRRVIQSRLAGDPPRVIAQTLGLTHRQVYRLYNRALIRLRREFDERQPDQRPTPPRPRF</sequence>
<dbReference type="Proteomes" id="UP000008631">
    <property type="component" value="Chromosome"/>
</dbReference>
<dbReference type="Gene3D" id="1.20.120.1810">
    <property type="match status" value="1"/>
</dbReference>
<dbReference type="InterPro" id="IPR014284">
    <property type="entry name" value="RNA_pol_sigma-70_dom"/>
</dbReference>
<dbReference type="eggNOG" id="COG1595">
    <property type="taxonomic scope" value="Bacteria"/>
</dbReference>
<dbReference type="InterPro" id="IPR013325">
    <property type="entry name" value="RNA_pol_sigma_r2"/>
</dbReference>
<dbReference type="InterPro" id="IPR007627">
    <property type="entry name" value="RNA_pol_sigma70_r2"/>
</dbReference>
<accession>E8QZ53</accession>
<dbReference type="SUPFAM" id="SSF88946">
    <property type="entry name" value="Sigma2 domain of RNA polymerase sigma factors"/>
    <property type="match status" value="1"/>
</dbReference>
<dbReference type="AlphaFoldDB" id="E8QZ53"/>
<dbReference type="GO" id="GO:0016987">
    <property type="term" value="F:sigma factor activity"/>
    <property type="evidence" value="ECO:0007669"/>
    <property type="project" value="UniProtKB-KW"/>
</dbReference>
<keyword evidence="3" id="KW-0238">DNA-binding</keyword>
<dbReference type="HOGENOM" id="CLU_914580_0_0_0"/>